<dbReference type="AlphaFoldDB" id="A0A6A4VZH7"/>
<proteinExistence type="predicted"/>
<organism evidence="2 3">
    <name type="scientific">Amphibalanus amphitrite</name>
    <name type="common">Striped barnacle</name>
    <name type="synonym">Balanus amphitrite</name>
    <dbReference type="NCBI Taxonomy" id="1232801"/>
    <lineage>
        <taxon>Eukaryota</taxon>
        <taxon>Metazoa</taxon>
        <taxon>Ecdysozoa</taxon>
        <taxon>Arthropoda</taxon>
        <taxon>Crustacea</taxon>
        <taxon>Multicrustacea</taxon>
        <taxon>Cirripedia</taxon>
        <taxon>Thoracica</taxon>
        <taxon>Thoracicalcarea</taxon>
        <taxon>Balanomorpha</taxon>
        <taxon>Balanoidea</taxon>
        <taxon>Balanidae</taxon>
        <taxon>Amphibalaninae</taxon>
        <taxon>Amphibalanus</taxon>
    </lineage>
</organism>
<dbReference type="EMBL" id="VIIS01001180">
    <property type="protein sequence ID" value="KAF0301257.1"/>
    <property type="molecule type" value="Genomic_DNA"/>
</dbReference>
<reference evidence="2 3" key="1">
    <citation type="submission" date="2019-07" db="EMBL/GenBank/DDBJ databases">
        <title>Draft genome assembly of a fouling barnacle, Amphibalanus amphitrite (Darwin, 1854): The first reference genome for Thecostraca.</title>
        <authorList>
            <person name="Kim W."/>
        </authorList>
    </citation>
    <scope>NUCLEOTIDE SEQUENCE [LARGE SCALE GENOMIC DNA]</scope>
    <source>
        <strain evidence="2">SNU_AA5</strain>
        <tissue evidence="2">Soma without cirri and trophi</tissue>
    </source>
</reference>
<sequence length="428" mass="46481">MAYNAGPPQGGAPYQQYPSQQNPPYPSQPAPQYPSQPAPQYPSQAAPPYPSQAAPPYPSQAAPQYPSQAAPQHPSQATPPYLDPTASSAPPQIDGYRDIGFDGGFVRPPADPMPSAPPADQPRIAFTQDPLTRDEVKDALAAFVAQHCCYGSAPIKDMQIRNVAPTFTFKYTLESFVEKRETKWKFEPFSGNGLPAGGGPAPQPWEIPLTPGALFKDEKKVLQVPNTQTLRPCHDCQAHGDVRCKHCAGRGQDRCGQCGGSGQRLGDVCSRCGGIGTNKCTWCVGNGMVTCTTCKGKRNLKYYVEMTVTWKVHADRYVVETPAGLPDSEVAAVSGETVCQAKAHLVWPLTGFPDSRIVTASEHLVRKHHTGWPMGRILQQRHDVQQIAIHSVSYNYGGNEGTFFVCGHERNVHFPDYPSQCCGCCAVM</sequence>
<evidence type="ECO:0000256" key="1">
    <source>
        <dbReference type="SAM" id="MobiDB-lite"/>
    </source>
</evidence>
<keyword evidence="3" id="KW-1185">Reference proteome</keyword>
<evidence type="ECO:0000313" key="2">
    <source>
        <dbReference type="EMBL" id="KAF0301257.1"/>
    </source>
</evidence>
<feature type="compositionally biased region" description="Low complexity" evidence="1">
    <location>
        <begin position="59"/>
        <end position="80"/>
    </location>
</feature>
<dbReference type="Proteomes" id="UP000440578">
    <property type="component" value="Unassembled WGS sequence"/>
</dbReference>
<accession>A0A6A4VZH7</accession>
<comment type="caution">
    <text evidence="2">The sequence shown here is derived from an EMBL/GenBank/DDBJ whole genome shotgun (WGS) entry which is preliminary data.</text>
</comment>
<gene>
    <name evidence="2" type="primary">ssuh2_4</name>
    <name evidence="2" type="ORF">FJT64_026398</name>
</gene>
<feature type="compositionally biased region" description="Pro residues" evidence="1">
    <location>
        <begin position="109"/>
        <end position="120"/>
    </location>
</feature>
<dbReference type="OrthoDB" id="3355217at2759"/>
<name>A0A6A4VZH7_AMPAM</name>
<dbReference type="InterPro" id="IPR052789">
    <property type="entry name" value="SSUH2_homolog"/>
</dbReference>
<dbReference type="PANTHER" id="PTHR48465:SF1">
    <property type="entry name" value="PROTEIN SSUH2 HOMOLOG"/>
    <property type="match status" value="1"/>
</dbReference>
<evidence type="ECO:0000313" key="3">
    <source>
        <dbReference type="Proteomes" id="UP000440578"/>
    </source>
</evidence>
<feature type="compositionally biased region" description="Pro residues" evidence="1">
    <location>
        <begin position="21"/>
        <end position="58"/>
    </location>
</feature>
<protein>
    <submittedName>
        <fullName evidence="2">Protein SSUH2</fullName>
    </submittedName>
</protein>
<dbReference type="PANTHER" id="PTHR48465">
    <property type="entry name" value="PROTEIN SSUH2 HOMOLOG"/>
    <property type="match status" value="1"/>
</dbReference>
<feature type="compositionally biased region" description="Low complexity" evidence="1">
    <location>
        <begin position="1"/>
        <end position="20"/>
    </location>
</feature>
<feature type="region of interest" description="Disordered" evidence="1">
    <location>
        <begin position="1"/>
        <end position="124"/>
    </location>
</feature>